<organism evidence="1 2">
    <name type="scientific">Jaapia argillacea MUCL 33604</name>
    <dbReference type="NCBI Taxonomy" id="933084"/>
    <lineage>
        <taxon>Eukaryota</taxon>
        <taxon>Fungi</taxon>
        <taxon>Dikarya</taxon>
        <taxon>Basidiomycota</taxon>
        <taxon>Agaricomycotina</taxon>
        <taxon>Agaricomycetes</taxon>
        <taxon>Agaricomycetidae</taxon>
        <taxon>Jaapiales</taxon>
        <taxon>Jaapiaceae</taxon>
        <taxon>Jaapia</taxon>
    </lineage>
</organism>
<protein>
    <submittedName>
        <fullName evidence="1">Uncharacterized protein</fullName>
    </submittedName>
</protein>
<name>A0A067Q2K3_9AGAM</name>
<reference evidence="2" key="1">
    <citation type="journal article" date="2014" name="Proc. Natl. Acad. Sci. U.S.A.">
        <title>Extensive sampling of basidiomycete genomes demonstrates inadequacy of the white-rot/brown-rot paradigm for wood decay fungi.</title>
        <authorList>
            <person name="Riley R."/>
            <person name="Salamov A.A."/>
            <person name="Brown D.W."/>
            <person name="Nagy L.G."/>
            <person name="Floudas D."/>
            <person name="Held B.W."/>
            <person name="Levasseur A."/>
            <person name="Lombard V."/>
            <person name="Morin E."/>
            <person name="Otillar R."/>
            <person name="Lindquist E.A."/>
            <person name="Sun H."/>
            <person name="LaButti K.M."/>
            <person name="Schmutz J."/>
            <person name="Jabbour D."/>
            <person name="Luo H."/>
            <person name="Baker S.E."/>
            <person name="Pisabarro A.G."/>
            <person name="Walton J.D."/>
            <person name="Blanchette R.A."/>
            <person name="Henrissat B."/>
            <person name="Martin F."/>
            <person name="Cullen D."/>
            <person name="Hibbett D.S."/>
            <person name="Grigoriev I.V."/>
        </authorList>
    </citation>
    <scope>NUCLEOTIDE SEQUENCE [LARGE SCALE GENOMIC DNA]</scope>
    <source>
        <strain evidence="2">MUCL 33604</strain>
    </source>
</reference>
<dbReference type="HOGENOM" id="CLU_1366421_0_0_1"/>
<proteinExistence type="predicted"/>
<evidence type="ECO:0000313" key="1">
    <source>
        <dbReference type="EMBL" id="KDQ56821.1"/>
    </source>
</evidence>
<gene>
    <name evidence="1" type="ORF">JAAARDRAFT_194773</name>
</gene>
<dbReference type="Proteomes" id="UP000027265">
    <property type="component" value="Unassembled WGS sequence"/>
</dbReference>
<sequence length="200" mass="22951">MLAIDLLPEVDQDPTAQLFANAWQEVLIWGYIPQGAVLATFSYYDLQHTPSFYKDRDGGVYPGWYNHRRWYFKDACTSFAKAAEVKLRTGYLLPDVVAQGEEWCQLAGVQADDALVDRVIAELYRWALRLWVYHYGAGRTTVRTWVEEYGELLVGYIRDYRAKLARGDSDVLRRRLSGGGLSIEFSMYSMFNACCTDSII</sequence>
<dbReference type="AlphaFoldDB" id="A0A067Q2K3"/>
<dbReference type="EMBL" id="KL197721">
    <property type="protein sequence ID" value="KDQ56821.1"/>
    <property type="molecule type" value="Genomic_DNA"/>
</dbReference>
<evidence type="ECO:0000313" key="2">
    <source>
        <dbReference type="Proteomes" id="UP000027265"/>
    </source>
</evidence>
<keyword evidence="2" id="KW-1185">Reference proteome</keyword>
<dbReference type="InParanoid" id="A0A067Q2K3"/>
<accession>A0A067Q2K3</accession>